<dbReference type="PANTHER" id="PTHR43245:SF52">
    <property type="entry name" value="NAD-DEPENDENT EPIMERASE_DEHYDRATASE"/>
    <property type="match status" value="1"/>
</dbReference>
<dbReference type="SUPFAM" id="SSF51735">
    <property type="entry name" value="NAD(P)-binding Rossmann-fold domains"/>
    <property type="match status" value="1"/>
</dbReference>
<evidence type="ECO:0000259" key="3">
    <source>
        <dbReference type="Pfam" id="PF01370"/>
    </source>
</evidence>
<dbReference type="OrthoDB" id="9795501at2"/>
<name>A0A4U3MA99_9ACTN</name>
<dbReference type="PANTHER" id="PTHR43245">
    <property type="entry name" value="BIFUNCTIONAL POLYMYXIN RESISTANCE PROTEIN ARNA"/>
    <property type="match status" value="1"/>
</dbReference>
<feature type="region of interest" description="Disordered" evidence="1">
    <location>
        <begin position="1"/>
        <end position="51"/>
    </location>
</feature>
<keyword evidence="2" id="KW-0472">Membrane</keyword>
<dbReference type="Proteomes" id="UP000308705">
    <property type="component" value="Unassembled WGS sequence"/>
</dbReference>
<organism evidence="4 5">
    <name type="scientific">Herbidospora galbida</name>
    <dbReference type="NCBI Taxonomy" id="2575442"/>
    <lineage>
        <taxon>Bacteria</taxon>
        <taxon>Bacillati</taxon>
        <taxon>Actinomycetota</taxon>
        <taxon>Actinomycetes</taxon>
        <taxon>Streptosporangiales</taxon>
        <taxon>Streptosporangiaceae</taxon>
        <taxon>Herbidospora</taxon>
    </lineage>
</organism>
<dbReference type="InterPro" id="IPR036291">
    <property type="entry name" value="NAD(P)-bd_dom_sf"/>
</dbReference>
<dbReference type="Pfam" id="PF01370">
    <property type="entry name" value="Epimerase"/>
    <property type="match status" value="1"/>
</dbReference>
<evidence type="ECO:0000256" key="1">
    <source>
        <dbReference type="SAM" id="MobiDB-lite"/>
    </source>
</evidence>
<sequence length="401" mass="43067">MANGFSLGSFSRPGRSVTAPPRAGWRSPHPPRYPSWGVSAQSEDRVPVSKRHRPPVVAVTGAASGVGRAFLSKVASSADFRRVVAIDAQRGDVTDVTWRVLDIRDPLLANRISDVDVLVHLAGDFSLDGDPAERRAYNLRAAQTVLTASAAARVRRVVLVTSAMVYGADADNPVPLPEDAPVAAEPDTGVVGDHLEIESLVRRSLRAHPGLEVVVLRPAALVGPEVDTVVTRHFEAPRLLVVKGCLPRWQFCHVDDLVSALELAALGHVNGVVAVGSEGWLEMEQVEEVSGVRRFELPAGLTFSTAQRLHRLGITPAPATDLHYVVYPWVVDCATLRAAGWKPAWTNEAALRELMTYREGKHAVVGRRLSGKDATLTAAGATVAVIGTAAIVRAARRKKKI</sequence>
<keyword evidence="5" id="KW-1185">Reference proteome</keyword>
<dbReference type="Gene3D" id="3.40.50.720">
    <property type="entry name" value="NAD(P)-binding Rossmann-like Domain"/>
    <property type="match status" value="1"/>
</dbReference>
<reference evidence="4 5" key="1">
    <citation type="submission" date="2019-04" db="EMBL/GenBank/DDBJ databases">
        <title>Herbidospora sp. NEAU-GS14.nov., a novel actinomycete isolated from soil.</title>
        <authorList>
            <person name="Han L."/>
        </authorList>
    </citation>
    <scope>NUCLEOTIDE SEQUENCE [LARGE SCALE GENOMIC DNA]</scope>
    <source>
        <strain evidence="4 5">NEAU-GS14</strain>
    </source>
</reference>
<keyword evidence="2" id="KW-1133">Transmembrane helix</keyword>
<gene>
    <name evidence="4" type="ORF">FDA94_25700</name>
</gene>
<protein>
    <submittedName>
        <fullName evidence="4">NAD-dependent epimerase/dehydratase family protein</fullName>
    </submittedName>
</protein>
<dbReference type="AlphaFoldDB" id="A0A4U3MA99"/>
<proteinExistence type="predicted"/>
<accession>A0A4U3MA99</accession>
<keyword evidence="2" id="KW-0812">Transmembrane</keyword>
<evidence type="ECO:0000313" key="5">
    <source>
        <dbReference type="Proteomes" id="UP000308705"/>
    </source>
</evidence>
<dbReference type="InterPro" id="IPR001509">
    <property type="entry name" value="Epimerase_deHydtase"/>
</dbReference>
<evidence type="ECO:0000256" key="2">
    <source>
        <dbReference type="SAM" id="Phobius"/>
    </source>
</evidence>
<comment type="caution">
    <text evidence="4">The sequence shown here is derived from an EMBL/GenBank/DDBJ whole genome shotgun (WGS) entry which is preliminary data.</text>
</comment>
<feature type="domain" description="NAD-dependent epimerase/dehydratase" evidence="3">
    <location>
        <begin position="57"/>
        <end position="266"/>
    </location>
</feature>
<dbReference type="EMBL" id="SZQA01000027">
    <property type="protein sequence ID" value="TKK85530.1"/>
    <property type="molecule type" value="Genomic_DNA"/>
</dbReference>
<evidence type="ECO:0000313" key="4">
    <source>
        <dbReference type="EMBL" id="TKK85530.1"/>
    </source>
</evidence>
<dbReference type="InterPro" id="IPR050177">
    <property type="entry name" value="Lipid_A_modif_metabolic_enz"/>
</dbReference>
<feature type="transmembrane region" description="Helical" evidence="2">
    <location>
        <begin position="376"/>
        <end position="395"/>
    </location>
</feature>